<keyword evidence="4" id="KW-0804">Transcription</keyword>
<keyword evidence="3" id="KW-0238">DNA-binding</keyword>
<evidence type="ECO:0000256" key="3">
    <source>
        <dbReference type="ARBA" id="ARBA00023125"/>
    </source>
</evidence>
<dbReference type="InterPro" id="IPR005119">
    <property type="entry name" value="LysR_subst-bd"/>
</dbReference>
<keyword evidence="2" id="KW-0805">Transcription regulation</keyword>
<dbReference type="KEGG" id="haa:A5892_16395"/>
<dbReference type="PANTHER" id="PTHR30537">
    <property type="entry name" value="HTH-TYPE TRANSCRIPTIONAL REGULATOR"/>
    <property type="match status" value="1"/>
</dbReference>
<keyword evidence="7" id="KW-1185">Reference proteome</keyword>
<comment type="similarity">
    <text evidence="1">Belongs to the LysR transcriptional regulatory family.</text>
</comment>
<dbReference type="InterPro" id="IPR036390">
    <property type="entry name" value="WH_DNA-bd_sf"/>
</dbReference>
<dbReference type="Pfam" id="PF00126">
    <property type="entry name" value="HTH_1"/>
    <property type="match status" value="1"/>
</dbReference>
<dbReference type="InterPro" id="IPR058163">
    <property type="entry name" value="LysR-type_TF_proteobact-type"/>
</dbReference>
<dbReference type="Pfam" id="PF03466">
    <property type="entry name" value="LysR_substrate"/>
    <property type="match status" value="1"/>
</dbReference>
<proteinExistence type="inferred from homology"/>
<dbReference type="InterPro" id="IPR036388">
    <property type="entry name" value="WH-like_DNA-bd_sf"/>
</dbReference>
<name>A0A172YHY7_9GAMM</name>
<dbReference type="STRING" id="376489.A5892_16395"/>
<evidence type="ECO:0000256" key="2">
    <source>
        <dbReference type="ARBA" id="ARBA00023015"/>
    </source>
</evidence>
<sequence>MIRLEDLRVFIHTVDQGSLSAAARLLQLTPAVASSAVARLERELGVRLLIRSTRHLRLSEEGERYLPHARAMLETERQGRHALGAGDGFSGQLRLTLPSGLGRRLLRPWIDEFQQAHPKLSLQLHISDRSMNLFDQPLDAAIRYGVPPDSGLVVLPLAAGNRRVICASPDYIARHGTPREPASLREHNCLCFVWHEQIHDDWHFDYQGRGRRIAVSGDRTSNDGEVVHRWALDGIGIAYKSHLDVIDDLRANRLVQLFPAEWCEPAPLHLVCAGRDALSPALRALAKHLRAQCDRHLNENAAR</sequence>
<dbReference type="CDD" id="cd08422">
    <property type="entry name" value="PBP2_CrgA_like"/>
    <property type="match status" value="1"/>
</dbReference>
<dbReference type="Gene3D" id="1.10.10.10">
    <property type="entry name" value="Winged helix-like DNA-binding domain superfamily/Winged helix DNA-binding domain"/>
    <property type="match status" value="1"/>
</dbReference>
<evidence type="ECO:0000259" key="5">
    <source>
        <dbReference type="PROSITE" id="PS50931"/>
    </source>
</evidence>
<gene>
    <name evidence="6" type="ORF">A5892_16395</name>
</gene>
<dbReference type="SUPFAM" id="SSF53850">
    <property type="entry name" value="Periplasmic binding protein-like II"/>
    <property type="match status" value="1"/>
</dbReference>
<dbReference type="PANTHER" id="PTHR30537:SF21">
    <property type="entry name" value="HTH-TYPE TRANSCRIPTIONAL REGULATOR SINR-RELATED"/>
    <property type="match status" value="1"/>
</dbReference>
<dbReference type="PROSITE" id="PS50931">
    <property type="entry name" value="HTH_LYSR"/>
    <property type="match status" value="1"/>
</dbReference>
<dbReference type="SUPFAM" id="SSF46785">
    <property type="entry name" value="Winged helix' DNA-binding domain"/>
    <property type="match status" value="1"/>
</dbReference>
<accession>A0A172YHY7</accession>
<dbReference type="GO" id="GO:0003700">
    <property type="term" value="F:DNA-binding transcription factor activity"/>
    <property type="evidence" value="ECO:0007669"/>
    <property type="project" value="InterPro"/>
</dbReference>
<dbReference type="EMBL" id="CP015243">
    <property type="protein sequence ID" value="ANF58849.1"/>
    <property type="molecule type" value="Genomic_DNA"/>
</dbReference>
<organism evidence="6 7">
    <name type="scientific">Halotalea alkalilenta</name>
    <dbReference type="NCBI Taxonomy" id="376489"/>
    <lineage>
        <taxon>Bacteria</taxon>
        <taxon>Pseudomonadati</taxon>
        <taxon>Pseudomonadota</taxon>
        <taxon>Gammaproteobacteria</taxon>
        <taxon>Oceanospirillales</taxon>
        <taxon>Halomonadaceae</taxon>
        <taxon>Halotalea</taxon>
    </lineage>
</organism>
<dbReference type="GO" id="GO:0043565">
    <property type="term" value="F:sequence-specific DNA binding"/>
    <property type="evidence" value="ECO:0007669"/>
    <property type="project" value="TreeGrafter"/>
</dbReference>
<dbReference type="InterPro" id="IPR000847">
    <property type="entry name" value="LysR_HTH_N"/>
</dbReference>
<evidence type="ECO:0000256" key="1">
    <source>
        <dbReference type="ARBA" id="ARBA00009437"/>
    </source>
</evidence>
<evidence type="ECO:0000313" key="6">
    <source>
        <dbReference type="EMBL" id="ANF58849.1"/>
    </source>
</evidence>
<dbReference type="GO" id="GO:0006351">
    <property type="term" value="P:DNA-templated transcription"/>
    <property type="evidence" value="ECO:0007669"/>
    <property type="project" value="TreeGrafter"/>
</dbReference>
<evidence type="ECO:0000313" key="7">
    <source>
        <dbReference type="Proteomes" id="UP000077875"/>
    </source>
</evidence>
<dbReference type="FunFam" id="3.40.190.290:FF:000001">
    <property type="entry name" value="Transcriptional regulator, LysR family"/>
    <property type="match status" value="1"/>
</dbReference>
<reference evidence="6 7" key="1">
    <citation type="submission" date="2016-04" db="EMBL/GenBank/DDBJ databases">
        <title>Complete Genome Sequence of Halotalea alkalilenta IHB B 13600.</title>
        <authorList>
            <person name="Swarnkar M.K."/>
            <person name="Sharma A."/>
            <person name="Kaushal K."/>
            <person name="Soni R."/>
            <person name="Rana S."/>
            <person name="Singh A.K."/>
            <person name="Gulati A."/>
        </authorList>
    </citation>
    <scope>NUCLEOTIDE SEQUENCE [LARGE SCALE GENOMIC DNA]</scope>
    <source>
        <strain evidence="6 7">IHB B 13600</strain>
    </source>
</reference>
<dbReference type="Gene3D" id="3.40.190.290">
    <property type="match status" value="1"/>
</dbReference>
<feature type="domain" description="HTH lysR-type" evidence="5">
    <location>
        <begin position="2"/>
        <end position="59"/>
    </location>
</feature>
<evidence type="ECO:0000256" key="4">
    <source>
        <dbReference type="ARBA" id="ARBA00023163"/>
    </source>
</evidence>
<dbReference type="FunFam" id="1.10.10.10:FF:000001">
    <property type="entry name" value="LysR family transcriptional regulator"/>
    <property type="match status" value="1"/>
</dbReference>
<dbReference type="AlphaFoldDB" id="A0A172YHY7"/>
<protein>
    <submittedName>
        <fullName evidence="6">LysR family transcriptional regulator</fullName>
    </submittedName>
</protein>
<dbReference type="Proteomes" id="UP000077875">
    <property type="component" value="Chromosome"/>
</dbReference>